<dbReference type="OrthoDB" id="9965031at2"/>
<organism evidence="1 2">
    <name type="scientific">Blastochloris tepida</name>
    <dbReference type="NCBI Taxonomy" id="2233851"/>
    <lineage>
        <taxon>Bacteria</taxon>
        <taxon>Pseudomonadati</taxon>
        <taxon>Pseudomonadota</taxon>
        <taxon>Alphaproteobacteria</taxon>
        <taxon>Hyphomicrobiales</taxon>
        <taxon>Blastochloridaceae</taxon>
        <taxon>Blastochloris</taxon>
    </lineage>
</organism>
<protein>
    <submittedName>
        <fullName evidence="1">Uncharacterized protein</fullName>
    </submittedName>
</protein>
<gene>
    <name evidence="1" type="ORF">BLTE_10660</name>
</gene>
<keyword evidence="2" id="KW-1185">Reference proteome</keyword>
<name>A0A348FYJ8_9HYPH</name>
<accession>A0A348FYJ8</accession>
<evidence type="ECO:0000313" key="2">
    <source>
        <dbReference type="Proteomes" id="UP000266934"/>
    </source>
</evidence>
<proteinExistence type="predicted"/>
<evidence type="ECO:0000313" key="1">
    <source>
        <dbReference type="EMBL" id="BBF92381.1"/>
    </source>
</evidence>
<sequence>MRVIERGGEQVDLLPFVREAIEALGLVRPDALDWLAAEIAAAVNRNGGRSIREGGTRLLPDERLALGLPAWGDGHLSREVWEALTDEGRRDPVVAFDDTCARAIRAAQCHLQARRDLRLLRLGGLMVAVKMSPPPAIGLCAAGMAMAGRLLPEPPALPFSGCDRRVCGCSWRLVDREEAEKLGRAEG</sequence>
<dbReference type="RefSeq" id="WP_126398245.1">
    <property type="nucleotide sequence ID" value="NZ_AP018907.1"/>
</dbReference>
<dbReference type="AlphaFoldDB" id="A0A348FYJ8"/>
<dbReference type="Proteomes" id="UP000266934">
    <property type="component" value="Chromosome"/>
</dbReference>
<dbReference type="KEGG" id="blag:BLTE_10660"/>
<dbReference type="EMBL" id="AP018907">
    <property type="protein sequence ID" value="BBF92381.1"/>
    <property type="molecule type" value="Genomic_DNA"/>
</dbReference>
<reference evidence="1 2" key="1">
    <citation type="submission" date="2018-08" db="EMBL/GenBank/DDBJ databases">
        <title>Complete genome sequencing of Blastochloris tepida GI.</title>
        <authorList>
            <person name="Tsukatani Y."/>
            <person name="Mori H."/>
        </authorList>
    </citation>
    <scope>NUCLEOTIDE SEQUENCE [LARGE SCALE GENOMIC DNA]</scope>
    <source>
        <strain evidence="1 2">GI</strain>
    </source>
</reference>